<dbReference type="GO" id="GO:0000398">
    <property type="term" value="P:mRNA splicing, via spliceosome"/>
    <property type="evidence" value="ECO:0007669"/>
    <property type="project" value="UniProtKB-ARBA"/>
</dbReference>
<dbReference type="EMBL" id="VDCV01000018">
    <property type="protein sequence ID" value="KAB5513779.1"/>
    <property type="molecule type" value="Genomic_DNA"/>
</dbReference>
<dbReference type="SUPFAM" id="SSF54928">
    <property type="entry name" value="RNA-binding domain, RBD"/>
    <property type="match status" value="1"/>
</dbReference>
<dbReference type="CDD" id="cd12373">
    <property type="entry name" value="RRM_SRSF3_like"/>
    <property type="match status" value="1"/>
</dbReference>
<keyword evidence="7" id="KW-0508">mRNA splicing</keyword>
<dbReference type="Pfam" id="PF00076">
    <property type="entry name" value="RRM_1"/>
    <property type="match status" value="1"/>
</dbReference>
<evidence type="ECO:0000256" key="1">
    <source>
        <dbReference type="ARBA" id="ARBA00004123"/>
    </source>
</evidence>
<organism evidence="12 13">
    <name type="scientific">Salix brachista</name>
    <dbReference type="NCBI Taxonomy" id="2182728"/>
    <lineage>
        <taxon>Eukaryota</taxon>
        <taxon>Viridiplantae</taxon>
        <taxon>Streptophyta</taxon>
        <taxon>Embryophyta</taxon>
        <taxon>Tracheophyta</taxon>
        <taxon>Spermatophyta</taxon>
        <taxon>Magnoliopsida</taxon>
        <taxon>eudicotyledons</taxon>
        <taxon>Gunneridae</taxon>
        <taxon>Pentapetalae</taxon>
        <taxon>rosids</taxon>
        <taxon>fabids</taxon>
        <taxon>Malpighiales</taxon>
        <taxon>Salicaceae</taxon>
        <taxon>Saliceae</taxon>
        <taxon>Salix</taxon>
    </lineage>
</organism>
<sequence>MSRVYVGNLDPRVSERELEDEFRRFGVIRSVWVARRPPGYAFIDFDDKRDAQDAIHELDGTRFCLLEFSFLIEELQEDVVAAALDIAGAQAMVEGAGATALKSDPPSAAVHHLVGAAIAEMAQGIVAEAGVKSCSLVGIGFAWKILQLEIVVDFSSRRLCRSLLGLLHWFCASLHLRFHCWPPCIGIFYCEYLGIPAKLHVYILLFDCTSAVMRLPQTLVAFVLVNLEG</sequence>
<evidence type="ECO:0000313" key="13">
    <source>
        <dbReference type="Proteomes" id="UP000326939"/>
    </source>
</evidence>
<evidence type="ECO:0000256" key="6">
    <source>
        <dbReference type="ARBA" id="ARBA00022833"/>
    </source>
</evidence>
<keyword evidence="5" id="KW-0863">Zinc-finger</keyword>
<evidence type="ECO:0000256" key="2">
    <source>
        <dbReference type="ARBA" id="ARBA00022664"/>
    </source>
</evidence>
<evidence type="ECO:0000256" key="7">
    <source>
        <dbReference type="ARBA" id="ARBA00023187"/>
    </source>
</evidence>
<name>A0A5N5J3K4_9ROSI</name>
<dbReference type="PANTHER" id="PTHR23147">
    <property type="entry name" value="SERINE/ARGININE RICH SPLICING FACTOR"/>
    <property type="match status" value="1"/>
</dbReference>
<reference evidence="13" key="1">
    <citation type="journal article" date="2019" name="Gigascience">
        <title>De novo genome assembly of the endangered Acer yangbiense, a plant species with extremely small populations endemic to Yunnan Province, China.</title>
        <authorList>
            <person name="Yang J."/>
            <person name="Wariss H.M."/>
            <person name="Tao L."/>
            <person name="Zhang R."/>
            <person name="Yun Q."/>
            <person name="Hollingsworth P."/>
            <person name="Dao Z."/>
            <person name="Luo G."/>
            <person name="Guo H."/>
            <person name="Ma Y."/>
            <person name="Sun W."/>
        </authorList>
    </citation>
    <scope>NUCLEOTIDE SEQUENCE [LARGE SCALE GENOMIC DNA]</scope>
    <source>
        <strain evidence="13">cv. br00</strain>
    </source>
</reference>
<evidence type="ECO:0000313" key="12">
    <source>
        <dbReference type="EMBL" id="KAB5513779.1"/>
    </source>
</evidence>
<comment type="subcellular location">
    <subcellularLocation>
        <location evidence="1">Nucleus</location>
    </subcellularLocation>
</comment>
<evidence type="ECO:0000256" key="9">
    <source>
        <dbReference type="ARBA" id="ARBA00061011"/>
    </source>
</evidence>
<keyword evidence="3" id="KW-0479">Metal-binding</keyword>
<dbReference type="GO" id="GO:0008270">
    <property type="term" value="F:zinc ion binding"/>
    <property type="evidence" value="ECO:0007669"/>
    <property type="project" value="UniProtKB-KW"/>
</dbReference>
<proteinExistence type="inferred from homology"/>
<dbReference type="Gene3D" id="3.30.70.330">
    <property type="match status" value="1"/>
</dbReference>
<dbReference type="InterPro" id="IPR012677">
    <property type="entry name" value="Nucleotide-bd_a/b_plait_sf"/>
</dbReference>
<dbReference type="FunFam" id="3.30.70.330:FF:000214">
    <property type="entry name" value="Serine/arginine-rich splicing factor 7"/>
    <property type="match status" value="1"/>
</dbReference>
<dbReference type="PROSITE" id="PS50102">
    <property type="entry name" value="RRM"/>
    <property type="match status" value="1"/>
</dbReference>
<dbReference type="InterPro" id="IPR035979">
    <property type="entry name" value="RBD_domain_sf"/>
</dbReference>
<keyword evidence="4" id="KW-0747">Spliceosome</keyword>
<protein>
    <recommendedName>
        <fullName evidence="11">RRM domain-containing protein</fullName>
    </recommendedName>
</protein>
<comment type="similarity">
    <text evidence="9">Belongs to the splicing factor SR family. RSZ subfamily.</text>
</comment>
<dbReference type="Proteomes" id="UP000326939">
    <property type="component" value="Chromosome 18"/>
</dbReference>
<dbReference type="InterPro" id="IPR050907">
    <property type="entry name" value="SRSF"/>
</dbReference>
<feature type="domain" description="RRM" evidence="11">
    <location>
        <begin position="2"/>
        <end position="77"/>
    </location>
</feature>
<evidence type="ECO:0000256" key="8">
    <source>
        <dbReference type="ARBA" id="ARBA00023242"/>
    </source>
</evidence>
<evidence type="ECO:0000259" key="11">
    <source>
        <dbReference type="PROSITE" id="PS50102"/>
    </source>
</evidence>
<accession>A0A5N5J3K4</accession>
<keyword evidence="6" id="KW-0862">Zinc</keyword>
<evidence type="ECO:0000256" key="10">
    <source>
        <dbReference type="PROSITE-ProRule" id="PRU00176"/>
    </source>
</evidence>
<gene>
    <name evidence="12" type="ORF">DKX38_027685</name>
</gene>
<dbReference type="InterPro" id="IPR000504">
    <property type="entry name" value="RRM_dom"/>
</dbReference>
<evidence type="ECO:0000256" key="5">
    <source>
        <dbReference type="ARBA" id="ARBA00022771"/>
    </source>
</evidence>
<evidence type="ECO:0000256" key="4">
    <source>
        <dbReference type="ARBA" id="ARBA00022728"/>
    </source>
</evidence>
<comment type="caution">
    <text evidence="12">The sequence shown here is derived from an EMBL/GenBank/DDBJ whole genome shotgun (WGS) entry which is preliminary data.</text>
</comment>
<dbReference type="GO" id="GO:0003723">
    <property type="term" value="F:RNA binding"/>
    <property type="evidence" value="ECO:0007669"/>
    <property type="project" value="UniProtKB-UniRule"/>
</dbReference>
<keyword evidence="13" id="KW-1185">Reference proteome</keyword>
<keyword evidence="2" id="KW-0507">mRNA processing</keyword>
<dbReference type="AlphaFoldDB" id="A0A5N5J3K4"/>
<dbReference type="GO" id="GO:0005681">
    <property type="term" value="C:spliceosomal complex"/>
    <property type="evidence" value="ECO:0007669"/>
    <property type="project" value="UniProtKB-KW"/>
</dbReference>
<keyword evidence="8" id="KW-0539">Nucleus</keyword>
<dbReference type="GO" id="GO:0016607">
    <property type="term" value="C:nuclear speck"/>
    <property type="evidence" value="ECO:0007669"/>
    <property type="project" value="UniProtKB-ARBA"/>
</dbReference>
<evidence type="ECO:0000256" key="3">
    <source>
        <dbReference type="ARBA" id="ARBA00022723"/>
    </source>
</evidence>
<keyword evidence="10" id="KW-0694">RNA-binding</keyword>
<dbReference type="SMART" id="SM00360">
    <property type="entry name" value="RRM"/>
    <property type="match status" value="1"/>
</dbReference>